<dbReference type="Proteomes" id="UP000198432">
    <property type="component" value="Unassembled WGS sequence"/>
</dbReference>
<accession>A0A239K3M5</accession>
<feature type="transmembrane region" description="Helical" evidence="1">
    <location>
        <begin position="34"/>
        <end position="55"/>
    </location>
</feature>
<dbReference type="EMBL" id="FZOQ01000026">
    <property type="protein sequence ID" value="SNT12996.1"/>
    <property type="molecule type" value="Genomic_DNA"/>
</dbReference>
<sequence length="56" mass="6314">MLAKKVSSNQGIGETLIVAKWYRKNSKIKANKKYLLALVILEKINPMFLISAIPLL</sequence>
<keyword evidence="3" id="KW-1185">Reference proteome</keyword>
<evidence type="ECO:0000313" key="2">
    <source>
        <dbReference type="EMBL" id="SNT12996.1"/>
    </source>
</evidence>
<protein>
    <submittedName>
        <fullName evidence="2">Uncharacterized protein</fullName>
    </submittedName>
</protein>
<gene>
    <name evidence="2" type="ORF">SAMN06296052_12617</name>
</gene>
<dbReference type="AlphaFoldDB" id="A0A239K3M5"/>
<proteinExistence type="predicted"/>
<keyword evidence="1" id="KW-0472">Membrane</keyword>
<reference evidence="3" key="1">
    <citation type="submission" date="2017-06" db="EMBL/GenBank/DDBJ databases">
        <authorList>
            <person name="Varghese N."/>
            <person name="Submissions S."/>
        </authorList>
    </citation>
    <scope>NUCLEOTIDE SEQUENCE [LARGE SCALE GENOMIC DNA]</scope>
    <source>
        <strain evidence="3">NKM1</strain>
    </source>
</reference>
<evidence type="ECO:0000256" key="1">
    <source>
        <dbReference type="SAM" id="Phobius"/>
    </source>
</evidence>
<keyword evidence="1" id="KW-0812">Transmembrane</keyword>
<organism evidence="2 3">
    <name type="scientific">Pontibacter ummariensis</name>
    <dbReference type="NCBI Taxonomy" id="1610492"/>
    <lineage>
        <taxon>Bacteria</taxon>
        <taxon>Pseudomonadati</taxon>
        <taxon>Bacteroidota</taxon>
        <taxon>Cytophagia</taxon>
        <taxon>Cytophagales</taxon>
        <taxon>Hymenobacteraceae</taxon>
        <taxon>Pontibacter</taxon>
    </lineage>
</organism>
<keyword evidence="1" id="KW-1133">Transmembrane helix</keyword>
<evidence type="ECO:0000313" key="3">
    <source>
        <dbReference type="Proteomes" id="UP000198432"/>
    </source>
</evidence>
<name>A0A239K3M5_9BACT</name>